<keyword evidence="3" id="KW-1185">Reference proteome</keyword>
<feature type="region of interest" description="Disordered" evidence="1">
    <location>
        <begin position="356"/>
        <end position="416"/>
    </location>
</feature>
<dbReference type="AlphaFoldDB" id="A0A0C2YZW3"/>
<feature type="region of interest" description="Disordered" evidence="1">
    <location>
        <begin position="1"/>
        <end position="24"/>
    </location>
</feature>
<dbReference type="InParanoid" id="A0A0C2YZW3"/>
<name>A0A0C2YZW3_9AGAM</name>
<accession>A0A0C2YZW3</accession>
<proteinExistence type="predicted"/>
<protein>
    <submittedName>
        <fullName evidence="2">Uncharacterized protein</fullName>
    </submittedName>
</protein>
<feature type="compositionally biased region" description="Polar residues" evidence="1">
    <location>
        <begin position="370"/>
        <end position="380"/>
    </location>
</feature>
<evidence type="ECO:0000313" key="2">
    <source>
        <dbReference type="EMBL" id="KIM55088.1"/>
    </source>
</evidence>
<evidence type="ECO:0000313" key="3">
    <source>
        <dbReference type="Proteomes" id="UP000053989"/>
    </source>
</evidence>
<dbReference type="EMBL" id="KN822141">
    <property type="protein sequence ID" value="KIM55088.1"/>
    <property type="molecule type" value="Genomic_DNA"/>
</dbReference>
<dbReference type="HOGENOM" id="CLU_033169_1_0_1"/>
<sequence length="416" mass="46842">MSSQSFFVQKGQRRLVQPHPQPRTKVTLTPEACEELLAQRRSKNKRFKQDLKNTWQTINDAAKTITLANHKSVDCVQRELYIGHSAFRSRRTKPSAWNAFCWKKKREQKEQGDDQLPGGKGALLALVQQASEEYKSLSMEEKKALIDEYVPYKERKAFGLRATAKSKVNDVTMTLKAVKDELTSLQFCTGTETLLYTACGSTDLPLRGVTFATEGLANFMGTVMRVDNQDFVSKMEGFTICGVKVINNASPKYEARSEELSTLSYEITGQPSAQMQWTHYFCNIVGCYLVIIKGWPECIPFTNLRTASSALPDLELLLRLWESGGIFWKKLSEAEYEALCHEHDAKLNSGELVEHTRKTHSDKGAKHTCQKTTAQKSNHGFKSAEIVPSNTEDEGTHTPASEDINIEQMNPAETEL</sequence>
<reference evidence="2 3" key="1">
    <citation type="submission" date="2014-04" db="EMBL/GenBank/DDBJ databases">
        <authorList>
            <consortium name="DOE Joint Genome Institute"/>
            <person name="Kuo A."/>
            <person name="Kohler A."/>
            <person name="Nagy L.G."/>
            <person name="Floudas D."/>
            <person name="Copeland A."/>
            <person name="Barry K.W."/>
            <person name="Cichocki N."/>
            <person name="Veneault-Fourrey C."/>
            <person name="LaButti K."/>
            <person name="Lindquist E.A."/>
            <person name="Lipzen A."/>
            <person name="Lundell T."/>
            <person name="Morin E."/>
            <person name="Murat C."/>
            <person name="Sun H."/>
            <person name="Tunlid A."/>
            <person name="Henrissat B."/>
            <person name="Grigoriev I.V."/>
            <person name="Hibbett D.S."/>
            <person name="Martin F."/>
            <person name="Nordberg H.P."/>
            <person name="Cantor M.N."/>
            <person name="Hua S.X."/>
        </authorList>
    </citation>
    <scope>NUCLEOTIDE SEQUENCE [LARGE SCALE GENOMIC DNA]</scope>
    <source>
        <strain evidence="2 3">Foug A</strain>
    </source>
</reference>
<feature type="compositionally biased region" description="Basic and acidic residues" evidence="1">
    <location>
        <begin position="356"/>
        <end position="365"/>
    </location>
</feature>
<evidence type="ECO:0000256" key="1">
    <source>
        <dbReference type="SAM" id="MobiDB-lite"/>
    </source>
</evidence>
<dbReference type="OrthoDB" id="2657487at2759"/>
<dbReference type="STRING" id="1036808.A0A0C2YZW3"/>
<organism evidence="2 3">
    <name type="scientific">Scleroderma citrinum Foug A</name>
    <dbReference type="NCBI Taxonomy" id="1036808"/>
    <lineage>
        <taxon>Eukaryota</taxon>
        <taxon>Fungi</taxon>
        <taxon>Dikarya</taxon>
        <taxon>Basidiomycota</taxon>
        <taxon>Agaricomycotina</taxon>
        <taxon>Agaricomycetes</taxon>
        <taxon>Agaricomycetidae</taxon>
        <taxon>Boletales</taxon>
        <taxon>Sclerodermatineae</taxon>
        <taxon>Sclerodermataceae</taxon>
        <taxon>Scleroderma</taxon>
    </lineage>
</organism>
<reference evidence="3" key="2">
    <citation type="submission" date="2015-01" db="EMBL/GenBank/DDBJ databases">
        <title>Evolutionary Origins and Diversification of the Mycorrhizal Mutualists.</title>
        <authorList>
            <consortium name="DOE Joint Genome Institute"/>
            <consortium name="Mycorrhizal Genomics Consortium"/>
            <person name="Kohler A."/>
            <person name="Kuo A."/>
            <person name="Nagy L.G."/>
            <person name="Floudas D."/>
            <person name="Copeland A."/>
            <person name="Barry K.W."/>
            <person name="Cichocki N."/>
            <person name="Veneault-Fourrey C."/>
            <person name="LaButti K."/>
            <person name="Lindquist E.A."/>
            <person name="Lipzen A."/>
            <person name="Lundell T."/>
            <person name="Morin E."/>
            <person name="Murat C."/>
            <person name="Riley R."/>
            <person name="Ohm R."/>
            <person name="Sun H."/>
            <person name="Tunlid A."/>
            <person name="Henrissat B."/>
            <person name="Grigoriev I.V."/>
            <person name="Hibbett D.S."/>
            <person name="Martin F."/>
        </authorList>
    </citation>
    <scope>NUCLEOTIDE SEQUENCE [LARGE SCALE GENOMIC DNA]</scope>
    <source>
        <strain evidence="3">Foug A</strain>
    </source>
</reference>
<dbReference type="Proteomes" id="UP000053989">
    <property type="component" value="Unassembled WGS sequence"/>
</dbReference>
<gene>
    <name evidence="2" type="ORF">SCLCIDRAFT_30609</name>
</gene>